<evidence type="ECO:0000313" key="2">
    <source>
        <dbReference type="EMBL" id="HGY55088.1"/>
    </source>
</evidence>
<evidence type="ECO:0000256" key="1">
    <source>
        <dbReference type="ARBA" id="ARBA00005846"/>
    </source>
</evidence>
<dbReference type="Pfam" id="PF03687">
    <property type="entry name" value="UPF0164"/>
    <property type="match status" value="1"/>
</dbReference>
<dbReference type="AlphaFoldDB" id="A0A7V4TZJ3"/>
<dbReference type="InterPro" id="IPR005362">
    <property type="entry name" value="UPF0164"/>
</dbReference>
<dbReference type="Gene3D" id="2.40.160.60">
    <property type="entry name" value="Outer membrane protein transport protein (OMPP1/FadL/TodX)"/>
    <property type="match status" value="1"/>
</dbReference>
<dbReference type="SUPFAM" id="SSF56935">
    <property type="entry name" value="Porins"/>
    <property type="match status" value="1"/>
</dbReference>
<comment type="similarity">
    <text evidence="1">Belongs to the UPF0164 family.</text>
</comment>
<protein>
    <submittedName>
        <fullName evidence="2">PorV/PorQ family protein</fullName>
    </submittedName>
</protein>
<name>A0A7V4TZJ3_CALAY</name>
<sequence length="355" mass="39279">MRKPFIYLGFILLLLFIFLIPRLYAQGGEEDYAVNFAENISNRGTSAAAFLEIGIGAKALGLGGAFTAYANDASALYWNPAGITELNRISVSANHTGWLANTKLEYFGLVLPVGESITVGLILSVLDYVDQQPVRTILQPEGTGEYYDASDLLLGVSFAVKLTNRFSFGCNAKYIQQKIWHESAKGFAIDVGILYHTIWDGLTIGASISNFGTDMQLSGRDLTRPYDDDPQNYSNDKLNTQLKTDAFPLPLLFRFGLAYTMDINSNNQITALIDLNHPSSNVEYVNTGLEYMLMKRFAIRAGFQSLFDSSRENGLTFGAGLNYDISSAFGITFNYAYSDWGILGNVQRFSIDLDF</sequence>
<dbReference type="NCBIfam" id="NF033709">
    <property type="entry name" value="PorV_fam"/>
    <property type="match status" value="1"/>
</dbReference>
<proteinExistence type="inferred from homology"/>
<dbReference type="Proteomes" id="UP000885779">
    <property type="component" value="Unassembled WGS sequence"/>
</dbReference>
<gene>
    <name evidence="2" type="ORF">ENK44_05265</name>
</gene>
<dbReference type="EMBL" id="DRQG01000048">
    <property type="protein sequence ID" value="HGY55088.1"/>
    <property type="molecule type" value="Genomic_DNA"/>
</dbReference>
<accession>A0A7V4TZJ3</accession>
<reference evidence="2" key="1">
    <citation type="journal article" date="2020" name="mSystems">
        <title>Genome- and Community-Level Interaction Insights into Carbon Utilization and Element Cycling Functions of Hydrothermarchaeota in Hydrothermal Sediment.</title>
        <authorList>
            <person name="Zhou Z."/>
            <person name="Liu Y."/>
            <person name="Xu W."/>
            <person name="Pan J."/>
            <person name="Luo Z.H."/>
            <person name="Li M."/>
        </authorList>
    </citation>
    <scope>NUCLEOTIDE SEQUENCE [LARGE SCALE GENOMIC DNA]</scope>
    <source>
        <strain evidence="2">HyVt-577</strain>
    </source>
</reference>
<comment type="caution">
    <text evidence="2">The sequence shown here is derived from an EMBL/GenBank/DDBJ whole genome shotgun (WGS) entry which is preliminary data.</text>
</comment>
<organism evidence="2">
    <name type="scientific">Caldithrix abyssi</name>
    <dbReference type="NCBI Taxonomy" id="187145"/>
    <lineage>
        <taxon>Bacteria</taxon>
        <taxon>Pseudomonadati</taxon>
        <taxon>Calditrichota</taxon>
        <taxon>Calditrichia</taxon>
        <taxon>Calditrichales</taxon>
        <taxon>Calditrichaceae</taxon>
        <taxon>Caldithrix</taxon>
    </lineage>
</organism>